<evidence type="ECO:0000313" key="14">
    <source>
        <dbReference type="EMBL" id="EFF41287.1"/>
    </source>
</evidence>
<comment type="subcellular location">
    <subcellularLocation>
        <location evidence="1">Cytoplasm</location>
    </subcellularLocation>
</comment>
<dbReference type="GO" id="GO:0008982">
    <property type="term" value="F:protein-N(PI)-phosphohistidine-sugar phosphotransferase activity"/>
    <property type="evidence" value="ECO:0007669"/>
    <property type="project" value="InterPro"/>
</dbReference>
<keyword evidence="3" id="KW-1003">Cell membrane</keyword>
<dbReference type="GO" id="GO:0016301">
    <property type="term" value="F:kinase activity"/>
    <property type="evidence" value="ECO:0007669"/>
    <property type="project" value="UniProtKB-KW"/>
</dbReference>
<keyword evidence="5 14" id="KW-0808">Transferase</keyword>
<evidence type="ECO:0000256" key="11">
    <source>
        <dbReference type="PROSITE-ProRule" id="PRU00421"/>
    </source>
</evidence>
<sequence length="280" mass="30442">MGFFSNLFKSKKHETKCEIKPETRAIVEAFGGISNITGFNNGAVRLRYDVKDSDLVDVEKLKSLGALEVLVLGKKYVEAKFGDSSEQINIEIREACPLLKEEEAKKLKLNKGNLAPESLHCDPEKKTCEVINADMVDVLVPADGKVEDLASLNDGVFSEKLLGDGFVVNVKDKKVVDIISPVDGKLVVVFPSKHAYGIQCASGLEILVHIGIDTVKLGGLGFTSLVKVNDTVKAGDKLATVDVEKIVSEGLNPNVILVVTPDSKLKNIKQKDSKTFTIYK</sequence>
<dbReference type="EMBL" id="ADNC01000027">
    <property type="protein sequence ID" value="EFF41287.1"/>
    <property type="molecule type" value="Genomic_DNA"/>
</dbReference>
<evidence type="ECO:0000256" key="5">
    <source>
        <dbReference type="ARBA" id="ARBA00022679"/>
    </source>
</evidence>
<dbReference type="InterPro" id="IPR001127">
    <property type="entry name" value="PTS_EIIA_1_perm"/>
</dbReference>
<organism evidence="14 15">
    <name type="scientific">Mycoplasmopsis alligatoris A21JP2</name>
    <dbReference type="NCBI Taxonomy" id="747682"/>
    <lineage>
        <taxon>Bacteria</taxon>
        <taxon>Bacillati</taxon>
        <taxon>Mycoplasmatota</taxon>
        <taxon>Mycoplasmoidales</taxon>
        <taxon>Metamycoplasmataceae</taxon>
        <taxon>Mycoplasmopsis</taxon>
    </lineage>
</organism>
<dbReference type="SUPFAM" id="SSF51261">
    <property type="entry name" value="Duplicated hybrid motif"/>
    <property type="match status" value="1"/>
</dbReference>
<evidence type="ECO:0000256" key="10">
    <source>
        <dbReference type="ARBA" id="ARBA00023136"/>
    </source>
</evidence>
<evidence type="ECO:0000256" key="4">
    <source>
        <dbReference type="ARBA" id="ARBA00022597"/>
    </source>
</evidence>
<dbReference type="Pfam" id="PF00367">
    <property type="entry name" value="PTS_EIIB"/>
    <property type="match status" value="1"/>
</dbReference>
<evidence type="ECO:0000256" key="6">
    <source>
        <dbReference type="ARBA" id="ARBA00022683"/>
    </source>
</evidence>
<dbReference type="OrthoDB" id="92465at2"/>
<keyword evidence="9" id="KW-1133">Transmembrane helix</keyword>
<dbReference type="PROSITE" id="PS00371">
    <property type="entry name" value="PTS_EIIA_TYPE_1_HIS"/>
    <property type="match status" value="1"/>
</dbReference>
<evidence type="ECO:0000256" key="8">
    <source>
        <dbReference type="ARBA" id="ARBA00022777"/>
    </source>
</evidence>
<dbReference type="Gene3D" id="2.70.70.10">
    <property type="entry name" value="Glucose Permease (Domain IIA)"/>
    <property type="match status" value="1"/>
</dbReference>
<dbReference type="AlphaFoldDB" id="D4XX07"/>
<evidence type="ECO:0000256" key="1">
    <source>
        <dbReference type="ARBA" id="ARBA00004496"/>
    </source>
</evidence>
<evidence type="ECO:0000259" key="12">
    <source>
        <dbReference type="PROSITE" id="PS51093"/>
    </source>
</evidence>
<evidence type="ECO:0000256" key="7">
    <source>
        <dbReference type="ARBA" id="ARBA00022692"/>
    </source>
</evidence>
<evidence type="ECO:0000259" key="13">
    <source>
        <dbReference type="PROSITE" id="PS51098"/>
    </source>
</evidence>
<dbReference type="Gene3D" id="3.30.1360.60">
    <property type="entry name" value="Glucose permease domain IIB"/>
    <property type="match status" value="1"/>
</dbReference>
<dbReference type="InterPro" id="IPR018113">
    <property type="entry name" value="PTrfase_EIIB_Cys"/>
</dbReference>
<feature type="domain" description="PTS EIIA type-1" evidence="12">
    <location>
        <begin position="154"/>
        <end position="261"/>
    </location>
</feature>
<keyword evidence="4" id="KW-0762">Sugar transport</keyword>
<keyword evidence="10" id="KW-0472">Membrane</keyword>
<evidence type="ECO:0000256" key="2">
    <source>
        <dbReference type="ARBA" id="ARBA00022448"/>
    </source>
</evidence>
<dbReference type="RefSeq" id="WP_005683916.1">
    <property type="nucleotide sequence ID" value="NZ_ADNC01000027.1"/>
</dbReference>
<accession>D4XX07</accession>
<dbReference type="InterPro" id="IPR050890">
    <property type="entry name" value="PTS_EIIA_component"/>
</dbReference>
<gene>
    <name evidence="14" type="ORF">MALL_0257</name>
</gene>
<dbReference type="GO" id="GO:0009401">
    <property type="term" value="P:phosphoenolpyruvate-dependent sugar phosphotransferase system"/>
    <property type="evidence" value="ECO:0007669"/>
    <property type="project" value="UniProtKB-KW"/>
</dbReference>
<dbReference type="SUPFAM" id="SSF55604">
    <property type="entry name" value="Glucose permease domain IIB"/>
    <property type="match status" value="1"/>
</dbReference>
<proteinExistence type="predicted"/>
<dbReference type="InterPro" id="IPR036878">
    <property type="entry name" value="Glu_permease_IIB"/>
</dbReference>
<keyword evidence="2" id="KW-0813">Transport</keyword>
<evidence type="ECO:0000256" key="3">
    <source>
        <dbReference type="ARBA" id="ARBA00022475"/>
    </source>
</evidence>
<dbReference type="PROSITE" id="PS51093">
    <property type="entry name" value="PTS_EIIA_TYPE_1"/>
    <property type="match status" value="1"/>
</dbReference>
<keyword evidence="6" id="KW-0598">Phosphotransferase system</keyword>
<dbReference type="Pfam" id="PF00358">
    <property type="entry name" value="PTS_EIIA_1"/>
    <property type="match status" value="1"/>
</dbReference>
<keyword evidence="7" id="KW-0812">Transmembrane</keyword>
<evidence type="ECO:0000256" key="9">
    <source>
        <dbReference type="ARBA" id="ARBA00022989"/>
    </source>
</evidence>
<evidence type="ECO:0000313" key="15">
    <source>
        <dbReference type="Proteomes" id="UP000004757"/>
    </source>
</evidence>
<name>D4XX07_9BACT</name>
<dbReference type="PANTHER" id="PTHR45008">
    <property type="entry name" value="PTS SYSTEM GLUCOSE-SPECIFIC EIIA COMPONENT"/>
    <property type="match status" value="1"/>
</dbReference>
<dbReference type="eggNOG" id="COG2190">
    <property type="taxonomic scope" value="Bacteria"/>
</dbReference>
<dbReference type="PANTHER" id="PTHR45008:SF1">
    <property type="entry name" value="PTS SYSTEM GLUCOSE-SPECIFIC EIIA COMPONENT"/>
    <property type="match status" value="1"/>
</dbReference>
<dbReference type="GO" id="GO:0005737">
    <property type="term" value="C:cytoplasm"/>
    <property type="evidence" value="ECO:0007669"/>
    <property type="project" value="UniProtKB-SubCell"/>
</dbReference>
<dbReference type="InterPro" id="IPR001996">
    <property type="entry name" value="PTS_IIB_1"/>
</dbReference>
<protein>
    <submittedName>
        <fullName evidence="14">Phosphotransferase system, EIIB</fullName>
    </submittedName>
</protein>
<dbReference type="STRING" id="747682.MALL_0257"/>
<dbReference type="PROSITE" id="PS51098">
    <property type="entry name" value="PTS_EIIB_TYPE_1"/>
    <property type="match status" value="1"/>
</dbReference>
<keyword evidence="8" id="KW-0418">Kinase</keyword>
<dbReference type="Proteomes" id="UP000004757">
    <property type="component" value="Unassembled WGS sequence"/>
</dbReference>
<comment type="caution">
    <text evidence="11">Lacks conserved residue(s) required for the propagation of feature annotation.</text>
</comment>
<keyword evidence="15" id="KW-1185">Reference proteome</keyword>
<dbReference type="InterPro" id="IPR011055">
    <property type="entry name" value="Dup_hybrid_motif"/>
</dbReference>
<reference evidence="14 15" key="1">
    <citation type="submission" date="2010-03" db="EMBL/GenBank/DDBJ databases">
        <authorList>
            <person name="Glass J.I."/>
            <person name="Benders G.A."/>
            <person name="Durkin A.S."/>
            <person name="Farmerie W.G."/>
            <person name="Hlavinka K."/>
            <person name="Hostetler J."/>
            <person name="Jackson J."/>
            <person name="May M.A."/>
            <person name="Miller R.H."/>
            <person name="Paralanov V."/>
            <person name="Radune D."/>
            <person name="Szczypinski B."/>
            <person name="Brown D.R."/>
        </authorList>
    </citation>
    <scope>NUCLEOTIDE SEQUENCE [LARGE SCALE GENOMIC DNA]</scope>
    <source>
        <strain evidence="14 15">A21JP2</strain>
    </source>
</reference>
<comment type="caution">
    <text evidence="14">The sequence shown here is derived from an EMBL/GenBank/DDBJ whole genome shotgun (WGS) entry which is preliminary data.</text>
</comment>
<feature type="domain" description="PTS EIIB type-1" evidence="13">
    <location>
        <begin position="20"/>
        <end position="102"/>
    </location>
</feature>
<dbReference type="NCBIfam" id="TIGR00830">
    <property type="entry name" value="PTBA"/>
    <property type="match status" value="1"/>
</dbReference>